<accession>A0A0L0V246</accession>
<dbReference type="InterPro" id="IPR003020">
    <property type="entry name" value="HCO3_transpt_euk"/>
</dbReference>
<feature type="transmembrane region" description="Helical" evidence="6">
    <location>
        <begin position="572"/>
        <end position="598"/>
    </location>
</feature>
<gene>
    <name evidence="8" type="ORF">PSTG_13309</name>
</gene>
<evidence type="ECO:0000256" key="6">
    <source>
        <dbReference type="SAM" id="Phobius"/>
    </source>
</evidence>
<name>A0A0L0V246_9BASI</name>
<evidence type="ECO:0000256" key="3">
    <source>
        <dbReference type="ARBA" id="ARBA00022989"/>
    </source>
</evidence>
<dbReference type="AlphaFoldDB" id="A0A0L0V246"/>
<evidence type="ECO:0000256" key="4">
    <source>
        <dbReference type="ARBA" id="ARBA00023136"/>
    </source>
</evidence>
<evidence type="ECO:0000313" key="8">
    <source>
        <dbReference type="EMBL" id="KNE93368.1"/>
    </source>
</evidence>
<feature type="region of interest" description="Disordered" evidence="5">
    <location>
        <begin position="451"/>
        <end position="473"/>
    </location>
</feature>
<feature type="transmembrane region" description="Helical" evidence="6">
    <location>
        <begin position="302"/>
        <end position="321"/>
    </location>
</feature>
<evidence type="ECO:0000256" key="2">
    <source>
        <dbReference type="ARBA" id="ARBA00022692"/>
    </source>
</evidence>
<feature type="transmembrane region" description="Helical" evidence="6">
    <location>
        <begin position="392"/>
        <end position="412"/>
    </location>
</feature>
<dbReference type="STRING" id="1165861.A0A0L0V246"/>
<dbReference type="PANTHER" id="PTHR11453:SF38">
    <property type="entry name" value="ANION TRANSPORTER (EUROFUNG)"/>
    <property type="match status" value="1"/>
</dbReference>
<feature type="domain" description="Bicarbonate transporter-like transmembrane" evidence="7">
    <location>
        <begin position="267"/>
        <end position="435"/>
    </location>
</feature>
<keyword evidence="4 6" id="KW-0472">Membrane</keyword>
<dbReference type="InterPro" id="IPR011531">
    <property type="entry name" value="HCO3_transpt-like_TM_dom"/>
</dbReference>
<protein>
    <recommendedName>
        <fullName evidence="7">Bicarbonate transporter-like transmembrane domain-containing protein</fullName>
    </recommendedName>
</protein>
<reference evidence="9" key="1">
    <citation type="submission" date="2014-03" db="EMBL/GenBank/DDBJ databases">
        <title>The Genome Sequence of Puccinia striiformis f. sp. tritici PST-78.</title>
        <authorList>
            <consortium name="The Broad Institute Genome Sequencing Platform"/>
            <person name="Cuomo C."/>
            <person name="Hulbert S."/>
            <person name="Chen X."/>
            <person name="Walker B."/>
            <person name="Young S.K."/>
            <person name="Zeng Q."/>
            <person name="Gargeya S."/>
            <person name="Fitzgerald M."/>
            <person name="Haas B."/>
            <person name="Abouelleil A."/>
            <person name="Alvarado L."/>
            <person name="Arachchi H.M."/>
            <person name="Berlin A.M."/>
            <person name="Chapman S.B."/>
            <person name="Goldberg J."/>
            <person name="Griggs A."/>
            <person name="Gujja S."/>
            <person name="Hansen M."/>
            <person name="Howarth C."/>
            <person name="Imamovic A."/>
            <person name="Larimer J."/>
            <person name="McCowan C."/>
            <person name="Montmayeur A."/>
            <person name="Murphy C."/>
            <person name="Neiman D."/>
            <person name="Pearson M."/>
            <person name="Priest M."/>
            <person name="Roberts A."/>
            <person name="Saif S."/>
            <person name="Shea T."/>
            <person name="Sisk P."/>
            <person name="Sykes S."/>
            <person name="Wortman J."/>
            <person name="Nusbaum C."/>
            <person name="Birren B."/>
        </authorList>
    </citation>
    <scope>NUCLEOTIDE SEQUENCE [LARGE SCALE GENOMIC DNA]</scope>
    <source>
        <strain evidence="9">race PST-78</strain>
    </source>
</reference>
<feature type="transmembrane region" description="Helical" evidence="6">
    <location>
        <begin position="205"/>
        <end position="223"/>
    </location>
</feature>
<dbReference type="GO" id="GO:0005886">
    <property type="term" value="C:plasma membrane"/>
    <property type="evidence" value="ECO:0007669"/>
    <property type="project" value="TreeGrafter"/>
</dbReference>
<feature type="domain" description="Bicarbonate transporter-like transmembrane" evidence="7">
    <location>
        <begin position="119"/>
        <end position="259"/>
    </location>
</feature>
<organism evidence="8 9">
    <name type="scientific">Puccinia striiformis f. sp. tritici PST-78</name>
    <dbReference type="NCBI Taxonomy" id="1165861"/>
    <lineage>
        <taxon>Eukaryota</taxon>
        <taxon>Fungi</taxon>
        <taxon>Dikarya</taxon>
        <taxon>Basidiomycota</taxon>
        <taxon>Pucciniomycotina</taxon>
        <taxon>Pucciniomycetes</taxon>
        <taxon>Pucciniales</taxon>
        <taxon>Pucciniaceae</taxon>
        <taxon>Puccinia</taxon>
    </lineage>
</organism>
<evidence type="ECO:0000259" key="7">
    <source>
        <dbReference type="Pfam" id="PF00955"/>
    </source>
</evidence>
<feature type="domain" description="Bicarbonate transporter-like transmembrane" evidence="7">
    <location>
        <begin position="484"/>
        <end position="620"/>
    </location>
</feature>
<evidence type="ECO:0000313" key="9">
    <source>
        <dbReference type="Proteomes" id="UP000054564"/>
    </source>
</evidence>
<keyword evidence="3 6" id="KW-1133">Transmembrane helix</keyword>
<dbReference type="GO" id="GO:0046713">
    <property type="term" value="P:borate transport"/>
    <property type="evidence" value="ECO:0007669"/>
    <property type="project" value="TreeGrafter"/>
</dbReference>
<feature type="transmembrane region" description="Helical" evidence="6">
    <location>
        <begin position="118"/>
        <end position="139"/>
    </location>
</feature>
<dbReference type="GO" id="GO:0006820">
    <property type="term" value="P:monoatomic anion transport"/>
    <property type="evidence" value="ECO:0007669"/>
    <property type="project" value="InterPro"/>
</dbReference>
<evidence type="ECO:0000256" key="5">
    <source>
        <dbReference type="SAM" id="MobiDB-lite"/>
    </source>
</evidence>
<feature type="transmembrane region" description="Helical" evidence="6">
    <location>
        <begin position="352"/>
        <end position="371"/>
    </location>
</feature>
<dbReference type="Proteomes" id="UP000054564">
    <property type="component" value="Unassembled WGS sequence"/>
</dbReference>
<comment type="subcellular location">
    <subcellularLocation>
        <location evidence="1">Membrane</location>
        <topology evidence="1">Multi-pass membrane protein</topology>
    </subcellularLocation>
</comment>
<dbReference type="GO" id="GO:0050801">
    <property type="term" value="P:monoatomic ion homeostasis"/>
    <property type="evidence" value="ECO:0007669"/>
    <property type="project" value="TreeGrafter"/>
</dbReference>
<sequence>MPACANGQKTSLTRLGVEEAVRVKRASIERRGKIGPKNFKIKNVRMRGNMSIATALTSQSAISTSTSKIPQRRHSNFNATNDSGHEPDLSRHQRRVRSSIRPTDGPLYGWKTLESTNLVFSATLRMYFINLMPAIAYLIDMNDRTDGIYGINEAILASALAALVFSLFSAQPLTIVGVTGLINLFNYTDYDIIKDHGINYLQFQAWMLIWAAIFHFLMAIFNFCDFTRFITDMTSETFGLYVGVIYIQKGIELLTREFGHSATDGWLSVVVAISFALTVYWVEKIRNRGFGPLWARRILADYAFVIATIFFTGFVHISGYLKSAELLKLPITQSWKPTINRDWVVDFWNLEARWVFIALPFGFLLTLLFYFDHNVSSLMAQARHFPVEKPAGFHWDFFLLGITTLISGILGLPAPNGLVPQAPVHTESLSVLEHVSSDVPDRDGVVHPDVVKQDHERRRRTREGGETGGSLDNQLPPCKIVRTEVAEQRLSHLGIGLLTLGTMTRPLLVALGTMPRALFAGIFIGVGWSSIEDNGIIGKTLYLIRDPEMTPPNHPLNSLRKITIMKFIGIQWFTFAIMVAISQTIAAIGFPLVIIALIPFRYHYGPRWFTPAELSLLDSPTANAPGVMVSIGGDLSRVTGEGLEVAPDTGFLGSLGYDDKLNPNAHVDSDQDRRKLE</sequence>
<feature type="region of interest" description="Disordered" evidence="5">
    <location>
        <begin position="63"/>
        <end position="96"/>
    </location>
</feature>
<dbReference type="OrthoDB" id="1735926at2759"/>
<dbReference type="Pfam" id="PF00955">
    <property type="entry name" value="HCO3_cotransp"/>
    <property type="match status" value="3"/>
</dbReference>
<feature type="transmembrane region" description="Helical" evidence="6">
    <location>
        <begin position="265"/>
        <end position="282"/>
    </location>
</feature>
<keyword evidence="9" id="KW-1185">Reference proteome</keyword>
<proteinExistence type="predicted"/>
<keyword evidence="2 6" id="KW-0812">Transmembrane</keyword>
<dbReference type="EMBL" id="AJIL01000139">
    <property type="protein sequence ID" value="KNE93368.1"/>
    <property type="molecule type" value="Genomic_DNA"/>
</dbReference>
<comment type="caution">
    <text evidence="8">The sequence shown here is derived from an EMBL/GenBank/DDBJ whole genome shotgun (WGS) entry which is preliminary data.</text>
</comment>
<dbReference type="PANTHER" id="PTHR11453">
    <property type="entry name" value="ANION EXCHANGE PROTEIN"/>
    <property type="match status" value="1"/>
</dbReference>
<feature type="transmembrane region" description="Helical" evidence="6">
    <location>
        <begin position="159"/>
        <end position="185"/>
    </location>
</feature>
<evidence type="ECO:0000256" key="1">
    <source>
        <dbReference type="ARBA" id="ARBA00004141"/>
    </source>
</evidence>
<dbReference type="GO" id="GO:0005452">
    <property type="term" value="F:solute:inorganic anion antiporter activity"/>
    <property type="evidence" value="ECO:0007669"/>
    <property type="project" value="InterPro"/>
</dbReference>